<dbReference type="InterPro" id="IPR010023">
    <property type="entry name" value="KdsC_fam"/>
</dbReference>
<dbReference type="EMBL" id="UINC01063934">
    <property type="protein sequence ID" value="SVB92082.1"/>
    <property type="molecule type" value="Genomic_DNA"/>
</dbReference>
<dbReference type="SFLD" id="SFLDG01136">
    <property type="entry name" value="C1.6:_Phosphoserine_Phosphatas"/>
    <property type="match status" value="1"/>
</dbReference>
<gene>
    <name evidence="7" type="ORF">METZ01_LOCUS244936</name>
</gene>
<evidence type="ECO:0000313" key="7">
    <source>
        <dbReference type="EMBL" id="SVB92082.1"/>
    </source>
</evidence>
<dbReference type="Gene3D" id="3.40.50.1000">
    <property type="entry name" value="HAD superfamily/HAD-like"/>
    <property type="match status" value="1"/>
</dbReference>
<dbReference type="GO" id="GO:0016788">
    <property type="term" value="F:hydrolase activity, acting on ester bonds"/>
    <property type="evidence" value="ECO:0007669"/>
    <property type="project" value="InterPro"/>
</dbReference>
<comment type="similarity">
    <text evidence="2">Belongs to the KdsC family.</text>
</comment>
<sequence>MKLSLDQIDALVFDFDGVLTDNTVFLDEDGREWVRCNRGDGLAFNELQKLGVKSYIISAEKNKIVSARASKLNIPALYGVSNKVDALQGLCIREGLNVSRVFYIGNDLNDLEAMKLSGFSACPADSHPKIKETATFKLNNNGGSGVVRELLEEILNVDVVKILYTN</sequence>
<dbReference type="InterPro" id="IPR036412">
    <property type="entry name" value="HAD-like_sf"/>
</dbReference>
<dbReference type="SFLD" id="SFLDS00003">
    <property type="entry name" value="Haloacid_Dehalogenase"/>
    <property type="match status" value="1"/>
</dbReference>
<protein>
    <submittedName>
        <fullName evidence="7">Uncharacterized protein</fullName>
    </submittedName>
</protein>
<reference evidence="7" key="1">
    <citation type="submission" date="2018-05" db="EMBL/GenBank/DDBJ databases">
        <authorList>
            <person name="Lanie J.A."/>
            <person name="Ng W.-L."/>
            <person name="Kazmierczak K.M."/>
            <person name="Andrzejewski T.M."/>
            <person name="Davidsen T.M."/>
            <person name="Wayne K.J."/>
            <person name="Tettelin H."/>
            <person name="Glass J.I."/>
            <person name="Rusch D."/>
            <person name="Podicherti R."/>
            <person name="Tsui H.-C.T."/>
            <person name="Winkler M.E."/>
        </authorList>
    </citation>
    <scope>NUCLEOTIDE SEQUENCE</scope>
</reference>
<keyword evidence="4" id="KW-0479">Metal-binding</keyword>
<dbReference type="SFLD" id="SFLDG01138">
    <property type="entry name" value="C1.6.2:_Deoxy-d-mannose-octulo"/>
    <property type="match status" value="1"/>
</dbReference>
<dbReference type="InterPro" id="IPR023214">
    <property type="entry name" value="HAD_sf"/>
</dbReference>
<proteinExistence type="inferred from homology"/>
<organism evidence="7">
    <name type="scientific">marine metagenome</name>
    <dbReference type="NCBI Taxonomy" id="408172"/>
    <lineage>
        <taxon>unclassified sequences</taxon>
        <taxon>metagenomes</taxon>
        <taxon>ecological metagenomes</taxon>
    </lineage>
</organism>
<dbReference type="SUPFAM" id="SSF56784">
    <property type="entry name" value="HAD-like"/>
    <property type="match status" value="1"/>
</dbReference>
<evidence type="ECO:0000256" key="3">
    <source>
        <dbReference type="ARBA" id="ARBA00011881"/>
    </source>
</evidence>
<accession>A0A382HYC1</accession>
<name>A0A382HYC1_9ZZZZ</name>
<dbReference type="PANTHER" id="PTHR21485">
    <property type="entry name" value="HAD SUPERFAMILY MEMBERS CMAS AND KDSC"/>
    <property type="match status" value="1"/>
</dbReference>
<evidence type="ECO:0000256" key="5">
    <source>
        <dbReference type="ARBA" id="ARBA00022801"/>
    </source>
</evidence>
<keyword evidence="6" id="KW-0460">Magnesium</keyword>
<dbReference type="AlphaFoldDB" id="A0A382HYC1"/>
<evidence type="ECO:0000256" key="2">
    <source>
        <dbReference type="ARBA" id="ARBA00005893"/>
    </source>
</evidence>
<comment type="cofactor">
    <cofactor evidence="1">
        <name>Mg(2+)</name>
        <dbReference type="ChEBI" id="CHEBI:18420"/>
    </cofactor>
</comment>
<dbReference type="GO" id="GO:0046872">
    <property type="term" value="F:metal ion binding"/>
    <property type="evidence" value="ECO:0007669"/>
    <property type="project" value="UniProtKB-KW"/>
</dbReference>
<evidence type="ECO:0000256" key="6">
    <source>
        <dbReference type="ARBA" id="ARBA00022842"/>
    </source>
</evidence>
<dbReference type="Pfam" id="PF08282">
    <property type="entry name" value="Hydrolase_3"/>
    <property type="match status" value="1"/>
</dbReference>
<dbReference type="InterPro" id="IPR050793">
    <property type="entry name" value="CMP-NeuNAc_synthase"/>
</dbReference>
<dbReference type="GO" id="GO:0008781">
    <property type="term" value="F:N-acylneuraminate cytidylyltransferase activity"/>
    <property type="evidence" value="ECO:0007669"/>
    <property type="project" value="TreeGrafter"/>
</dbReference>
<evidence type="ECO:0000256" key="4">
    <source>
        <dbReference type="ARBA" id="ARBA00022723"/>
    </source>
</evidence>
<evidence type="ECO:0000256" key="1">
    <source>
        <dbReference type="ARBA" id="ARBA00001946"/>
    </source>
</evidence>
<dbReference type="PANTHER" id="PTHR21485:SF3">
    <property type="entry name" value="N-ACYLNEURAMINATE CYTIDYLYLTRANSFERASE"/>
    <property type="match status" value="1"/>
</dbReference>
<keyword evidence="5" id="KW-0378">Hydrolase</keyword>
<comment type="subunit">
    <text evidence="3">Homotetramer.</text>
</comment>